<dbReference type="EMBL" id="LXQA010656276">
    <property type="protein sequence ID" value="MCI64453.1"/>
    <property type="molecule type" value="Genomic_DNA"/>
</dbReference>
<name>A0A392TTE4_9FABA</name>
<reference evidence="1 2" key="1">
    <citation type="journal article" date="2018" name="Front. Plant Sci.">
        <title>Red Clover (Trifolium pratense) and Zigzag Clover (T. medium) - A Picture of Genomic Similarities and Differences.</title>
        <authorList>
            <person name="Dluhosova J."/>
            <person name="Istvanek J."/>
            <person name="Nedelnik J."/>
            <person name="Repkova J."/>
        </authorList>
    </citation>
    <scope>NUCLEOTIDE SEQUENCE [LARGE SCALE GENOMIC DNA]</scope>
    <source>
        <strain evidence="2">cv. 10/8</strain>
        <tissue evidence="1">Leaf</tissue>
    </source>
</reference>
<evidence type="ECO:0000313" key="2">
    <source>
        <dbReference type="Proteomes" id="UP000265520"/>
    </source>
</evidence>
<evidence type="ECO:0000313" key="1">
    <source>
        <dbReference type="EMBL" id="MCI64453.1"/>
    </source>
</evidence>
<protein>
    <submittedName>
        <fullName evidence="1">Uncharacterized protein</fullName>
    </submittedName>
</protein>
<organism evidence="1 2">
    <name type="scientific">Trifolium medium</name>
    <dbReference type="NCBI Taxonomy" id="97028"/>
    <lineage>
        <taxon>Eukaryota</taxon>
        <taxon>Viridiplantae</taxon>
        <taxon>Streptophyta</taxon>
        <taxon>Embryophyta</taxon>
        <taxon>Tracheophyta</taxon>
        <taxon>Spermatophyta</taxon>
        <taxon>Magnoliopsida</taxon>
        <taxon>eudicotyledons</taxon>
        <taxon>Gunneridae</taxon>
        <taxon>Pentapetalae</taxon>
        <taxon>rosids</taxon>
        <taxon>fabids</taxon>
        <taxon>Fabales</taxon>
        <taxon>Fabaceae</taxon>
        <taxon>Papilionoideae</taxon>
        <taxon>50 kb inversion clade</taxon>
        <taxon>NPAAA clade</taxon>
        <taxon>Hologalegina</taxon>
        <taxon>IRL clade</taxon>
        <taxon>Trifolieae</taxon>
        <taxon>Trifolium</taxon>
    </lineage>
</organism>
<proteinExistence type="predicted"/>
<keyword evidence="2" id="KW-1185">Reference proteome</keyword>
<dbReference type="Proteomes" id="UP000265520">
    <property type="component" value="Unassembled WGS sequence"/>
</dbReference>
<dbReference type="AlphaFoldDB" id="A0A392TTE4"/>
<sequence length="66" mass="7131">RVSSSSSCCTASYILTSPPLRQRRPSPSVKMAAYFDYYSPHTATHRLVVLPSCRTSPSAAAIATNI</sequence>
<accession>A0A392TTE4</accession>
<comment type="caution">
    <text evidence="1">The sequence shown here is derived from an EMBL/GenBank/DDBJ whole genome shotgun (WGS) entry which is preliminary data.</text>
</comment>
<feature type="non-terminal residue" evidence="1">
    <location>
        <position position="1"/>
    </location>
</feature>